<proteinExistence type="inferred from homology"/>
<feature type="domain" description="Uracil-DNA glycosylase-like" evidence="10">
    <location>
        <begin position="47"/>
        <end position="218"/>
    </location>
</feature>
<keyword evidence="3" id="KW-0227">DNA damage</keyword>
<dbReference type="Pfam" id="PF03167">
    <property type="entry name" value="UDG"/>
    <property type="match status" value="1"/>
</dbReference>
<dbReference type="SMART" id="SM00986">
    <property type="entry name" value="UDG"/>
    <property type="match status" value="1"/>
</dbReference>
<keyword evidence="6" id="KW-0411">Iron-sulfur</keyword>
<reference evidence="11" key="1">
    <citation type="submission" date="2015-10" db="EMBL/GenBank/DDBJ databases">
        <authorList>
            <person name="Gilbert D.G."/>
        </authorList>
    </citation>
    <scope>NUCLEOTIDE SEQUENCE</scope>
</reference>
<dbReference type="SUPFAM" id="SSF52141">
    <property type="entry name" value="Uracil-DNA glycosylase-like"/>
    <property type="match status" value="1"/>
</dbReference>
<dbReference type="InterPro" id="IPR051536">
    <property type="entry name" value="UDG_Type-4/5"/>
</dbReference>
<name>A0A160VIS2_9ZZZZ</name>
<dbReference type="GO" id="GO:0033958">
    <property type="term" value="F:DNA-deoxyinosine glycosylase activity"/>
    <property type="evidence" value="ECO:0007669"/>
    <property type="project" value="InterPro"/>
</dbReference>
<dbReference type="GO" id="GO:0006284">
    <property type="term" value="P:base-excision repair"/>
    <property type="evidence" value="ECO:0007669"/>
    <property type="project" value="InterPro"/>
</dbReference>
<comment type="similarity">
    <text evidence="8">Belongs to the uracil-DNA glycosylase (UDG) superfamily. Type 5 (UDGb) family.</text>
</comment>
<accession>A0A160VIS2</accession>
<evidence type="ECO:0000256" key="9">
    <source>
        <dbReference type="ARBA" id="ARBA00023887"/>
    </source>
</evidence>
<organism evidence="11">
    <name type="scientific">hydrothermal vent metagenome</name>
    <dbReference type="NCBI Taxonomy" id="652676"/>
    <lineage>
        <taxon>unclassified sequences</taxon>
        <taxon>metagenomes</taxon>
        <taxon>ecological metagenomes</taxon>
    </lineage>
</organism>
<dbReference type="GO" id="GO:0051539">
    <property type="term" value="F:4 iron, 4 sulfur cluster binding"/>
    <property type="evidence" value="ECO:0007669"/>
    <property type="project" value="UniProtKB-KW"/>
</dbReference>
<dbReference type="AlphaFoldDB" id="A0A160VIS2"/>
<keyword evidence="1" id="KW-0004">4Fe-4S</keyword>
<dbReference type="InterPro" id="IPR005122">
    <property type="entry name" value="Uracil-DNA_glycosylase-like"/>
</dbReference>
<evidence type="ECO:0000259" key="10">
    <source>
        <dbReference type="SMART" id="SM00986"/>
    </source>
</evidence>
<protein>
    <recommendedName>
        <fullName evidence="9">Type-5 uracil-DNA glycosylase</fullName>
    </recommendedName>
</protein>
<evidence type="ECO:0000256" key="7">
    <source>
        <dbReference type="ARBA" id="ARBA00023204"/>
    </source>
</evidence>
<dbReference type="PANTHER" id="PTHR33693:SF3">
    <property type="entry name" value="TYPE-5 URACIL-DNA GLYCOSYLASE"/>
    <property type="match status" value="1"/>
</dbReference>
<dbReference type="GO" id="GO:0004844">
    <property type="term" value="F:uracil DNA N-glycosylase activity"/>
    <property type="evidence" value="ECO:0007669"/>
    <property type="project" value="InterPro"/>
</dbReference>
<dbReference type="GO" id="GO:0046872">
    <property type="term" value="F:metal ion binding"/>
    <property type="evidence" value="ECO:0007669"/>
    <property type="project" value="UniProtKB-KW"/>
</dbReference>
<evidence type="ECO:0000313" key="11">
    <source>
        <dbReference type="EMBL" id="CUV10725.1"/>
    </source>
</evidence>
<evidence type="ECO:0000256" key="5">
    <source>
        <dbReference type="ARBA" id="ARBA00023004"/>
    </source>
</evidence>
<gene>
    <name evidence="11" type="ORF">MGWOODY_Mmi936</name>
</gene>
<keyword evidence="4" id="KW-0378">Hydrolase</keyword>
<keyword evidence="5" id="KW-0408">Iron</keyword>
<evidence type="ECO:0000256" key="8">
    <source>
        <dbReference type="ARBA" id="ARBA00023779"/>
    </source>
</evidence>
<evidence type="ECO:0000256" key="1">
    <source>
        <dbReference type="ARBA" id="ARBA00022485"/>
    </source>
</evidence>
<dbReference type="EMBL" id="FAXC01000472">
    <property type="protein sequence ID" value="CUV10725.1"/>
    <property type="molecule type" value="Genomic_DNA"/>
</dbReference>
<dbReference type="Gene3D" id="3.40.470.10">
    <property type="entry name" value="Uracil-DNA glycosylase-like domain"/>
    <property type="match status" value="1"/>
</dbReference>
<dbReference type="InterPro" id="IPR036895">
    <property type="entry name" value="Uracil-DNA_glycosylase-like_sf"/>
</dbReference>
<keyword evidence="7" id="KW-0234">DNA repair</keyword>
<evidence type="ECO:0000256" key="2">
    <source>
        <dbReference type="ARBA" id="ARBA00022723"/>
    </source>
</evidence>
<sequence>MKSNLKQFNHNLIHCTTCPRLVEFRTHIAAEKRKQFRDWDYWGKPVPGYGDPKAEIIIVGLAPAAHGGNRTGRVFTGDKSADFLMMCMHEVGMANQPNSDHRDDGLVLNNCYMTPALKCVPPQDKPRAEELRNCFSYFETEIALLTNANCMLALGKIAFDACLRFWRRSYELKVKDHPFMHHAIYELPNGFHLIGGYHPSPRNVNTGRLSKGMMIDLLNDVKNRS</sequence>
<evidence type="ECO:0000256" key="3">
    <source>
        <dbReference type="ARBA" id="ARBA00022763"/>
    </source>
</evidence>
<dbReference type="CDD" id="cd10031">
    <property type="entry name" value="UDG-F5_TTUDGB_like"/>
    <property type="match status" value="1"/>
</dbReference>
<dbReference type="InterPro" id="IPR044147">
    <property type="entry name" value="UdgB-like"/>
</dbReference>
<dbReference type="PANTHER" id="PTHR33693">
    <property type="entry name" value="TYPE-5 URACIL-DNA GLYCOSYLASE"/>
    <property type="match status" value="1"/>
</dbReference>
<keyword evidence="2" id="KW-0479">Metal-binding</keyword>
<evidence type="ECO:0000256" key="4">
    <source>
        <dbReference type="ARBA" id="ARBA00022801"/>
    </source>
</evidence>
<dbReference type="SMART" id="SM00987">
    <property type="entry name" value="UreE_C"/>
    <property type="match status" value="1"/>
</dbReference>
<evidence type="ECO:0000256" key="6">
    <source>
        <dbReference type="ARBA" id="ARBA00023014"/>
    </source>
</evidence>